<organism evidence="2">
    <name type="scientific">marine sediment metagenome</name>
    <dbReference type="NCBI Taxonomy" id="412755"/>
    <lineage>
        <taxon>unclassified sequences</taxon>
        <taxon>metagenomes</taxon>
        <taxon>ecological metagenomes</taxon>
    </lineage>
</organism>
<protein>
    <submittedName>
        <fullName evidence="2">Uncharacterized protein</fullName>
    </submittedName>
</protein>
<evidence type="ECO:0000313" key="2">
    <source>
        <dbReference type="EMBL" id="GAH06754.1"/>
    </source>
</evidence>
<feature type="transmembrane region" description="Helical" evidence="1">
    <location>
        <begin position="84"/>
        <end position="106"/>
    </location>
</feature>
<sequence length="169" mass="19815">KPERSFIVQKKIKKGYFSWRGKYAKVHIQDQMTLGEVLDIWRNQFAVYLLIPIAIGSLIFAPIAFICIIFWLKIIVFGKSEPKVYERIALLISMIWITLIACLSYTFKLVIFTSIEPFFWTIQVFYLVGIVISTSIFILQFIKLKGITIKKIKEEIRERRAAEDIEKTD</sequence>
<keyword evidence="1" id="KW-0472">Membrane</keyword>
<gene>
    <name evidence="2" type="ORF">S01H4_60899</name>
</gene>
<feature type="transmembrane region" description="Helical" evidence="1">
    <location>
        <begin position="45"/>
        <end position="72"/>
    </location>
</feature>
<dbReference type="AlphaFoldDB" id="X1DP31"/>
<keyword evidence="1" id="KW-0812">Transmembrane</keyword>
<feature type="transmembrane region" description="Helical" evidence="1">
    <location>
        <begin position="118"/>
        <end position="142"/>
    </location>
</feature>
<reference evidence="2" key="1">
    <citation type="journal article" date="2014" name="Front. Microbiol.">
        <title>High frequency of phylogenetically diverse reductive dehalogenase-homologous genes in deep subseafloor sedimentary metagenomes.</title>
        <authorList>
            <person name="Kawai M."/>
            <person name="Futagami T."/>
            <person name="Toyoda A."/>
            <person name="Takaki Y."/>
            <person name="Nishi S."/>
            <person name="Hori S."/>
            <person name="Arai W."/>
            <person name="Tsubouchi T."/>
            <person name="Morono Y."/>
            <person name="Uchiyama I."/>
            <person name="Ito T."/>
            <person name="Fujiyama A."/>
            <person name="Inagaki F."/>
            <person name="Takami H."/>
        </authorList>
    </citation>
    <scope>NUCLEOTIDE SEQUENCE</scope>
    <source>
        <strain evidence="2">Expedition CK06-06</strain>
    </source>
</reference>
<keyword evidence="1" id="KW-1133">Transmembrane helix</keyword>
<evidence type="ECO:0000256" key="1">
    <source>
        <dbReference type="SAM" id="Phobius"/>
    </source>
</evidence>
<comment type="caution">
    <text evidence="2">The sequence shown here is derived from an EMBL/GenBank/DDBJ whole genome shotgun (WGS) entry which is preliminary data.</text>
</comment>
<feature type="non-terminal residue" evidence="2">
    <location>
        <position position="1"/>
    </location>
</feature>
<name>X1DP31_9ZZZZ</name>
<accession>X1DP31</accession>
<dbReference type="EMBL" id="BART01036003">
    <property type="protein sequence ID" value="GAH06754.1"/>
    <property type="molecule type" value="Genomic_DNA"/>
</dbReference>
<proteinExistence type="predicted"/>